<organism evidence="1 2">
    <name type="scientific">Ascaris lumbricoides</name>
    <name type="common">Giant roundworm</name>
    <dbReference type="NCBI Taxonomy" id="6252"/>
    <lineage>
        <taxon>Eukaryota</taxon>
        <taxon>Metazoa</taxon>
        <taxon>Ecdysozoa</taxon>
        <taxon>Nematoda</taxon>
        <taxon>Chromadorea</taxon>
        <taxon>Rhabditida</taxon>
        <taxon>Spirurina</taxon>
        <taxon>Ascaridomorpha</taxon>
        <taxon>Ascaridoidea</taxon>
        <taxon>Ascarididae</taxon>
        <taxon>Ascaris</taxon>
    </lineage>
</organism>
<name>A0A0M3IGQ9_ASCLU</name>
<accession>A0A0M3IGQ9</accession>
<evidence type="ECO:0000313" key="1">
    <source>
        <dbReference type="Proteomes" id="UP000036681"/>
    </source>
</evidence>
<sequence length="49" mass="5862">MNTLFLKAFYICYIQCGCLFFHLSSKYFLLQLFKGFFDCGKFSRKNNSQ</sequence>
<dbReference type="Proteomes" id="UP000036681">
    <property type="component" value="Unplaced"/>
</dbReference>
<proteinExistence type="predicted"/>
<dbReference type="AlphaFoldDB" id="A0A0M3IGQ9"/>
<protein>
    <submittedName>
        <fullName evidence="2">Uncharacterized protein</fullName>
    </submittedName>
</protein>
<reference evidence="2" key="1">
    <citation type="submission" date="2017-02" db="UniProtKB">
        <authorList>
            <consortium name="WormBaseParasite"/>
        </authorList>
    </citation>
    <scope>IDENTIFICATION</scope>
</reference>
<keyword evidence="1" id="KW-1185">Reference proteome</keyword>
<evidence type="ECO:0000313" key="2">
    <source>
        <dbReference type="WBParaSite" id="ALUE_0001752201-mRNA-1"/>
    </source>
</evidence>
<dbReference type="WBParaSite" id="ALUE_0001752201-mRNA-1">
    <property type="protein sequence ID" value="ALUE_0001752201-mRNA-1"/>
    <property type="gene ID" value="ALUE_0001752201"/>
</dbReference>